<feature type="non-terminal residue" evidence="1">
    <location>
        <position position="83"/>
    </location>
</feature>
<evidence type="ECO:0000313" key="2">
    <source>
        <dbReference type="Proteomes" id="UP000479710"/>
    </source>
</evidence>
<sequence>LFCMSPDSLSEEKLFLFWIGKGTKLGCGCMCSSAVTTIFFRLMKKAGADSSLLVKEHTHMFVNKGGTIGDGAAEVTTRWLLAE</sequence>
<comment type="caution">
    <text evidence="1">The sequence shown here is derived from an EMBL/GenBank/DDBJ whole genome shotgun (WGS) entry which is preliminary data.</text>
</comment>
<reference evidence="1 2" key="1">
    <citation type="submission" date="2019-11" db="EMBL/GenBank/DDBJ databases">
        <title>Whole genome sequence of Oryza granulata.</title>
        <authorList>
            <person name="Li W."/>
        </authorList>
    </citation>
    <scope>NUCLEOTIDE SEQUENCE [LARGE SCALE GENOMIC DNA]</scope>
    <source>
        <strain evidence="2">cv. Menghai</strain>
        <tissue evidence="1">Leaf</tissue>
    </source>
</reference>
<feature type="non-terminal residue" evidence="1">
    <location>
        <position position="1"/>
    </location>
</feature>
<proteinExistence type="predicted"/>
<dbReference type="Proteomes" id="UP000479710">
    <property type="component" value="Unassembled WGS sequence"/>
</dbReference>
<evidence type="ECO:0000313" key="1">
    <source>
        <dbReference type="EMBL" id="KAF0905467.1"/>
    </source>
</evidence>
<keyword evidence="2" id="KW-1185">Reference proteome</keyword>
<accession>A0A6G1CZG3</accession>
<gene>
    <name evidence="1" type="ORF">E2562_004435</name>
</gene>
<dbReference type="OrthoDB" id="5046242at2759"/>
<protein>
    <submittedName>
        <fullName evidence="1">Uncharacterized protein</fullName>
    </submittedName>
</protein>
<name>A0A6G1CZG3_9ORYZ</name>
<dbReference type="EMBL" id="SPHZ02000007">
    <property type="protein sequence ID" value="KAF0905467.1"/>
    <property type="molecule type" value="Genomic_DNA"/>
</dbReference>
<dbReference type="AlphaFoldDB" id="A0A6G1CZG3"/>
<organism evidence="1 2">
    <name type="scientific">Oryza meyeriana var. granulata</name>
    <dbReference type="NCBI Taxonomy" id="110450"/>
    <lineage>
        <taxon>Eukaryota</taxon>
        <taxon>Viridiplantae</taxon>
        <taxon>Streptophyta</taxon>
        <taxon>Embryophyta</taxon>
        <taxon>Tracheophyta</taxon>
        <taxon>Spermatophyta</taxon>
        <taxon>Magnoliopsida</taxon>
        <taxon>Liliopsida</taxon>
        <taxon>Poales</taxon>
        <taxon>Poaceae</taxon>
        <taxon>BOP clade</taxon>
        <taxon>Oryzoideae</taxon>
        <taxon>Oryzeae</taxon>
        <taxon>Oryzinae</taxon>
        <taxon>Oryza</taxon>
        <taxon>Oryza meyeriana</taxon>
    </lineage>
</organism>